<keyword evidence="9" id="KW-0460">Magnesium</keyword>
<accession>A0AA35WPH1</accession>
<evidence type="ECO:0000313" key="16">
    <source>
        <dbReference type="Proteomes" id="UP001174909"/>
    </source>
</evidence>
<dbReference type="Gene3D" id="1.10.150.20">
    <property type="entry name" value="5' to 3' exonuclease, C-terminal subdomain"/>
    <property type="match status" value="1"/>
</dbReference>
<dbReference type="InterPro" id="IPR008918">
    <property type="entry name" value="HhH2"/>
</dbReference>
<keyword evidence="10" id="KW-0234">DNA repair</keyword>
<dbReference type="PROSITE" id="PS00841">
    <property type="entry name" value="XPG_1"/>
    <property type="match status" value="1"/>
</dbReference>
<protein>
    <submittedName>
        <fullName evidence="15">DNA repair protein complementing XP-G cells homolog</fullName>
    </submittedName>
</protein>
<proteinExistence type="inferred from homology"/>
<dbReference type="Proteomes" id="UP001174909">
    <property type="component" value="Unassembled WGS sequence"/>
</dbReference>
<evidence type="ECO:0000256" key="2">
    <source>
        <dbReference type="ARBA" id="ARBA00004123"/>
    </source>
</evidence>
<dbReference type="InterPro" id="IPR006084">
    <property type="entry name" value="XPG/Rad2"/>
</dbReference>
<dbReference type="GO" id="GO:0004520">
    <property type="term" value="F:DNA endonuclease activity"/>
    <property type="evidence" value="ECO:0007669"/>
    <property type="project" value="TreeGrafter"/>
</dbReference>
<keyword evidence="7" id="KW-0227">DNA damage</keyword>
<evidence type="ECO:0000256" key="11">
    <source>
        <dbReference type="ARBA" id="ARBA00023242"/>
    </source>
</evidence>
<dbReference type="InterPro" id="IPR006086">
    <property type="entry name" value="XPG-I_dom"/>
</dbReference>
<evidence type="ECO:0000256" key="10">
    <source>
        <dbReference type="ARBA" id="ARBA00023204"/>
    </source>
</evidence>
<feature type="domain" description="XPG N-terminal" evidence="14">
    <location>
        <begin position="1"/>
        <end position="98"/>
    </location>
</feature>
<evidence type="ECO:0000259" key="13">
    <source>
        <dbReference type="SMART" id="SM00484"/>
    </source>
</evidence>
<evidence type="ECO:0000256" key="5">
    <source>
        <dbReference type="ARBA" id="ARBA00022723"/>
    </source>
</evidence>
<dbReference type="GO" id="GO:0046872">
    <property type="term" value="F:metal ion binding"/>
    <property type="evidence" value="ECO:0007669"/>
    <property type="project" value="UniProtKB-KW"/>
</dbReference>
<dbReference type="PANTHER" id="PTHR16171:SF7">
    <property type="entry name" value="DNA REPAIR PROTEIN RAD2"/>
    <property type="match status" value="1"/>
</dbReference>
<evidence type="ECO:0000259" key="14">
    <source>
        <dbReference type="SMART" id="SM00485"/>
    </source>
</evidence>
<dbReference type="PANTHER" id="PTHR16171">
    <property type="entry name" value="DNA REPAIR PROTEIN COMPLEMENTING XP-G CELLS-RELATED"/>
    <property type="match status" value="1"/>
</dbReference>
<dbReference type="Pfam" id="PF00752">
    <property type="entry name" value="XPG_N"/>
    <property type="match status" value="1"/>
</dbReference>
<organism evidence="15 16">
    <name type="scientific">Geodia barretti</name>
    <name type="common">Barrett's horny sponge</name>
    <dbReference type="NCBI Taxonomy" id="519541"/>
    <lineage>
        <taxon>Eukaryota</taxon>
        <taxon>Metazoa</taxon>
        <taxon>Porifera</taxon>
        <taxon>Demospongiae</taxon>
        <taxon>Heteroscleromorpha</taxon>
        <taxon>Tetractinellida</taxon>
        <taxon>Astrophorina</taxon>
        <taxon>Geodiidae</taxon>
        <taxon>Geodia</taxon>
    </lineage>
</organism>
<feature type="domain" description="XPG-I" evidence="13">
    <location>
        <begin position="542"/>
        <end position="611"/>
    </location>
</feature>
<dbReference type="Gene3D" id="3.40.50.1010">
    <property type="entry name" value="5'-nuclease"/>
    <property type="match status" value="2"/>
</dbReference>
<dbReference type="SUPFAM" id="SSF88723">
    <property type="entry name" value="PIN domain-like"/>
    <property type="match status" value="1"/>
</dbReference>
<evidence type="ECO:0000256" key="6">
    <source>
        <dbReference type="ARBA" id="ARBA00022759"/>
    </source>
</evidence>
<keyword evidence="8" id="KW-0378">Hydrolase</keyword>
<evidence type="ECO:0000256" key="3">
    <source>
        <dbReference type="ARBA" id="ARBA00005283"/>
    </source>
</evidence>
<comment type="subcellular location">
    <subcellularLocation>
        <location evidence="2">Nucleus</location>
    </subcellularLocation>
</comment>
<comment type="caution">
    <text evidence="15">The sequence shown here is derived from an EMBL/GenBank/DDBJ whole genome shotgun (WGS) entry which is preliminary data.</text>
</comment>
<reference evidence="15" key="1">
    <citation type="submission" date="2023-03" db="EMBL/GenBank/DDBJ databases">
        <authorList>
            <person name="Steffen K."/>
            <person name="Cardenas P."/>
        </authorList>
    </citation>
    <scope>NUCLEOTIDE SEQUENCE</scope>
</reference>
<feature type="compositionally biased region" description="Low complexity" evidence="12">
    <location>
        <begin position="836"/>
        <end position="855"/>
    </location>
</feature>
<dbReference type="SMART" id="SM00485">
    <property type="entry name" value="XPGN"/>
    <property type="match status" value="1"/>
</dbReference>
<comment type="cofactor">
    <cofactor evidence="1">
        <name>Mg(2+)</name>
        <dbReference type="ChEBI" id="CHEBI:18420"/>
    </cofactor>
</comment>
<name>A0AA35WPH1_GEOBA</name>
<keyword evidence="11" id="KW-0539">Nucleus</keyword>
<dbReference type="SMART" id="SM00279">
    <property type="entry name" value="HhH2"/>
    <property type="match status" value="1"/>
</dbReference>
<evidence type="ECO:0000256" key="8">
    <source>
        <dbReference type="ARBA" id="ARBA00022801"/>
    </source>
</evidence>
<dbReference type="CDD" id="cd09868">
    <property type="entry name" value="PIN_XPG_RAD2"/>
    <property type="match status" value="2"/>
</dbReference>
<sequence length="855" mass="94178">MGVKDLWKLLEPAGRPVNLEQLQGLVLAIDVSVWLHQAVHGARDRAGQPLQSAHLALLFSRICKLLHYQIKPVFVFDGGIPALKQQTIAARSRRRQLAGKKGERAEEKRRSKYMQARILQQLTGEGSSALPSRSSLSQQDMFDLPPLPEDVFNKDRSPAFVGTSDASFVEDVEKVDVTSAEFASLPPELKHEILQERQELERRTKTDPGTLPDVASDFSDYQLGRLMRRSRLSRQLEDVRHSLKETGSEIIGGQLGSFEVEANRIMSSDSAHYILVKGVDVEGSNSQDELNDVVVGRDDVAGNETWNSAELDMEEGRSDVIACKNDVVAEVEAEVVAEKEVKGAEDVSFNSLTAGRVPTSTTNVEDDIIHTAHKHALPEEKKEEEEGREKVPCVNVSTCEPQPASGRKHAVVGTEPALTPTAKEDAIVSPISAKSPVNAELLIPPPASANSPVSAKSTELQPASTVAESDSEVHPPEEVVSEEGRGESGEVWEGGVLELSPREARSRLEEEVTELGREMERQQRAAAAIGSLVYREAQELLSLFGLPYVISPMEAEAQCAYLDHTHQTHGSVTSDSDVFLFGGQRVYRHFFSQDHQPLLFAAEDIQSVLGLTRQRMVCLAYLLGSDYTPGLDGVGVVNAMEVIGQFRGEGLDSLEKLKEWHSLVRAVPGLTLTSTLEKKLRTLDLPDDFPSKTVWQAYMSPEVDTSNEQFHWGTPDLDLIRKFMSGHVGWNQDRVDSVLLPVLKRASDRERRITSYFTPSLPNALSSTITSKRLRNVVARITDRDKSPDVPAPPDPKKSKITISSSSSDDEWESVVDRRGKRGRGRRRGKREIPEHSTSSAHNLSASSSSSSDGD</sequence>
<dbReference type="EMBL" id="CASHTH010001902">
    <property type="protein sequence ID" value="CAI8021492.1"/>
    <property type="molecule type" value="Genomic_DNA"/>
</dbReference>
<evidence type="ECO:0000256" key="4">
    <source>
        <dbReference type="ARBA" id="ARBA00022722"/>
    </source>
</evidence>
<evidence type="ECO:0000256" key="12">
    <source>
        <dbReference type="SAM" id="MobiDB-lite"/>
    </source>
</evidence>
<dbReference type="PRINTS" id="PR00853">
    <property type="entry name" value="XPGRADSUPER"/>
</dbReference>
<comment type="similarity">
    <text evidence="3">Belongs to the XPG/RAD2 endonuclease family. XPG subfamily.</text>
</comment>
<evidence type="ECO:0000256" key="7">
    <source>
        <dbReference type="ARBA" id="ARBA00022763"/>
    </source>
</evidence>
<dbReference type="InterPro" id="IPR029060">
    <property type="entry name" value="PIN-like_dom_sf"/>
</dbReference>
<keyword evidence="6" id="KW-0255">Endonuclease</keyword>
<feature type="compositionally biased region" description="Polar residues" evidence="12">
    <location>
        <begin position="458"/>
        <end position="467"/>
    </location>
</feature>
<keyword evidence="4" id="KW-0540">Nuclease</keyword>
<feature type="compositionally biased region" description="Basic and acidic residues" evidence="12">
    <location>
        <begin position="471"/>
        <end position="488"/>
    </location>
</feature>
<dbReference type="GO" id="GO:0006289">
    <property type="term" value="P:nucleotide-excision repair"/>
    <property type="evidence" value="ECO:0007669"/>
    <property type="project" value="InterPro"/>
</dbReference>
<feature type="region of interest" description="Disordered" evidence="12">
    <location>
        <begin position="781"/>
        <end position="855"/>
    </location>
</feature>
<dbReference type="GO" id="GO:0005634">
    <property type="term" value="C:nucleus"/>
    <property type="evidence" value="ECO:0007669"/>
    <property type="project" value="UniProtKB-SubCell"/>
</dbReference>
<feature type="compositionally biased region" description="Low complexity" evidence="12">
    <location>
        <begin position="448"/>
        <end position="457"/>
    </location>
</feature>
<dbReference type="GO" id="GO:0003697">
    <property type="term" value="F:single-stranded DNA binding"/>
    <property type="evidence" value="ECO:0007669"/>
    <property type="project" value="InterPro"/>
</dbReference>
<dbReference type="InterPro" id="IPR001044">
    <property type="entry name" value="XPG/Rad2_eukaryotes"/>
</dbReference>
<dbReference type="SMART" id="SM00484">
    <property type="entry name" value="XPGI"/>
    <property type="match status" value="1"/>
</dbReference>
<dbReference type="PRINTS" id="PR00066">
    <property type="entry name" value="XRODRMPGMNTG"/>
</dbReference>
<dbReference type="InterPro" id="IPR019974">
    <property type="entry name" value="XPG_CS"/>
</dbReference>
<evidence type="ECO:0000256" key="1">
    <source>
        <dbReference type="ARBA" id="ARBA00001946"/>
    </source>
</evidence>
<dbReference type="InterPro" id="IPR006085">
    <property type="entry name" value="XPG_DNA_repair_N"/>
</dbReference>
<feature type="compositionally biased region" description="Basic residues" evidence="12">
    <location>
        <begin position="819"/>
        <end position="830"/>
    </location>
</feature>
<feature type="region of interest" description="Disordered" evidence="12">
    <location>
        <begin position="448"/>
        <end position="495"/>
    </location>
</feature>
<keyword evidence="5" id="KW-0479">Metal-binding</keyword>
<dbReference type="Pfam" id="PF00867">
    <property type="entry name" value="XPG_I"/>
    <property type="match status" value="1"/>
</dbReference>
<evidence type="ECO:0000313" key="15">
    <source>
        <dbReference type="EMBL" id="CAI8021492.1"/>
    </source>
</evidence>
<dbReference type="GO" id="GO:0016788">
    <property type="term" value="F:hydrolase activity, acting on ester bonds"/>
    <property type="evidence" value="ECO:0007669"/>
    <property type="project" value="InterPro"/>
</dbReference>
<keyword evidence="16" id="KW-1185">Reference proteome</keyword>
<gene>
    <name evidence="15" type="ORF">GBAR_LOCUS12742</name>
</gene>
<evidence type="ECO:0000256" key="9">
    <source>
        <dbReference type="ARBA" id="ARBA00022842"/>
    </source>
</evidence>
<dbReference type="AlphaFoldDB" id="A0AA35WPH1"/>
<dbReference type="InterPro" id="IPR036279">
    <property type="entry name" value="5-3_exonuclease_C_sf"/>
</dbReference>
<dbReference type="SUPFAM" id="SSF47807">
    <property type="entry name" value="5' to 3' exonuclease, C-terminal subdomain"/>
    <property type="match status" value="1"/>
</dbReference>